<dbReference type="Pfam" id="PF01182">
    <property type="entry name" value="Glucosamine_iso"/>
    <property type="match status" value="1"/>
</dbReference>
<comment type="similarity">
    <text evidence="4 7">Belongs to the glucosamine/galactosamine-6-phosphate isomerase family. 6-phosphogluconolactonase subfamily.</text>
</comment>
<dbReference type="UniPathway" id="UPA00115">
    <property type="reaction ID" value="UER00409"/>
</dbReference>
<comment type="pathway">
    <text evidence="3 7">Carbohydrate degradation; pentose phosphate pathway; D-ribulose 5-phosphate from D-glucose 6-phosphate (oxidative stage): step 2/3.</text>
</comment>
<dbReference type="AlphaFoldDB" id="A0A4P7QFL6"/>
<dbReference type="RefSeq" id="WP_136141218.1">
    <property type="nucleotide sequence ID" value="NZ_CP039247.1"/>
</dbReference>
<dbReference type="GO" id="GO:0005975">
    <property type="term" value="P:carbohydrate metabolic process"/>
    <property type="evidence" value="ECO:0007669"/>
    <property type="project" value="UniProtKB-UniRule"/>
</dbReference>
<keyword evidence="10" id="KW-1185">Reference proteome</keyword>
<comment type="catalytic activity">
    <reaction evidence="1 7">
        <text>6-phospho-D-glucono-1,5-lactone + H2O = 6-phospho-D-gluconate + H(+)</text>
        <dbReference type="Rhea" id="RHEA:12556"/>
        <dbReference type="ChEBI" id="CHEBI:15377"/>
        <dbReference type="ChEBI" id="CHEBI:15378"/>
        <dbReference type="ChEBI" id="CHEBI:57955"/>
        <dbReference type="ChEBI" id="CHEBI:58759"/>
        <dbReference type="EC" id="3.1.1.31"/>
    </reaction>
</comment>
<dbReference type="GO" id="GO:0006098">
    <property type="term" value="P:pentose-phosphate shunt"/>
    <property type="evidence" value="ECO:0007669"/>
    <property type="project" value="UniProtKB-UniPathway"/>
</dbReference>
<evidence type="ECO:0000256" key="1">
    <source>
        <dbReference type="ARBA" id="ARBA00000832"/>
    </source>
</evidence>
<accession>A0A4P7QFL6</accession>
<dbReference type="SUPFAM" id="SSF100950">
    <property type="entry name" value="NagB/RpiA/CoA transferase-like"/>
    <property type="match status" value="1"/>
</dbReference>
<evidence type="ECO:0000313" key="9">
    <source>
        <dbReference type="EMBL" id="QCB28485.1"/>
    </source>
</evidence>
<reference evidence="9 10" key="1">
    <citation type="submission" date="2019-04" db="EMBL/GenBank/DDBJ databases">
        <title>Corynebacterium endometrii sp. nov., isolated from the uterus of a cow with endometritis.</title>
        <authorList>
            <person name="Ballas P."/>
            <person name="Ruckert C."/>
            <person name="Wagener K."/>
            <person name="Drillich M."/>
            <person name="Kaempfer P."/>
            <person name="Busse H.-J."/>
            <person name="Ehling-Schulz M."/>
        </authorList>
    </citation>
    <scope>NUCLEOTIDE SEQUENCE [LARGE SCALE GENOMIC DNA]</scope>
    <source>
        <strain evidence="9 10">LMM-1653</strain>
    </source>
</reference>
<dbReference type="PANTHER" id="PTHR11054">
    <property type="entry name" value="6-PHOSPHOGLUCONOLACTONASE"/>
    <property type="match status" value="1"/>
</dbReference>
<dbReference type="OrthoDB" id="9810967at2"/>
<comment type="function">
    <text evidence="2 7">Hydrolysis of 6-phosphogluconolactone to 6-phosphogluconate.</text>
</comment>
<dbReference type="Gene3D" id="3.40.50.1360">
    <property type="match status" value="1"/>
</dbReference>
<keyword evidence="7 9" id="KW-0378">Hydrolase</keyword>
<dbReference type="EC" id="3.1.1.31" evidence="5 7"/>
<evidence type="ECO:0000256" key="7">
    <source>
        <dbReference type="RuleBase" id="RU365095"/>
    </source>
</evidence>
<evidence type="ECO:0000256" key="5">
    <source>
        <dbReference type="ARBA" id="ARBA00013198"/>
    </source>
</evidence>
<evidence type="ECO:0000256" key="2">
    <source>
        <dbReference type="ARBA" id="ARBA00002681"/>
    </source>
</evidence>
<evidence type="ECO:0000313" key="10">
    <source>
        <dbReference type="Proteomes" id="UP000296352"/>
    </source>
</evidence>
<gene>
    <name evidence="7 9" type="primary">pgl</name>
    <name evidence="9" type="ORF">CENDO_06030</name>
</gene>
<protein>
    <recommendedName>
        <fullName evidence="6 7">6-phosphogluconolactonase</fullName>
        <shortName evidence="7">6PGL</shortName>
        <ecNumber evidence="5 7">3.1.1.31</ecNumber>
    </recommendedName>
</protein>
<dbReference type="Proteomes" id="UP000296352">
    <property type="component" value="Chromosome"/>
</dbReference>
<name>A0A4P7QFL6_9CORY</name>
<dbReference type="NCBIfam" id="TIGR01198">
    <property type="entry name" value="pgl"/>
    <property type="match status" value="1"/>
</dbReference>
<dbReference type="PANTHER" id="PTHR11054:SF0">
    <property type="entry name" value="6-PHOSPHOGLUCONOLACTONASE"/>
    <property type="match status" value="1"/>
</dbReference>
<dbReference type="InterPro" id="IPR005900">
    <property type="entry name" value="6-phosphogluconolactonase_DevB"/>
</dbReference>
<dbReference type="KEGG" id="cee:CENDO_06030"/>
<sequence>MVNIIRVRDQKELINTAALRFTDAIVAAQNPGGGVHGDGVARVVLTGGGAGIGLLRQLADLDYAARRQGDQFPALSVDWSRVHVFFGDERNVPVDHPDSNEGQAREALLNHVGIPEANIHGYGLGALPMEEAARAYAETLSEHAPHGFDLHLLGMGGEGHINSLFPHSAATAEAERLVTVVNDSPKPPAERLTLTLPAIRRAKRVWLLVSGAEKAEAAKHVADGSPAADWPASGAQGAEETLLFLAEDAAALL</sequence>
<evidence type="ECO:0000256" key="3">
    <source>
        <dbReference type="ARBA" id="ARBA00004961"/>
    </source>
</evidence>
<evidence type="ECO:0000256" key="4">
    <source>
        <dbReference type="ARBA" id="ARBA00010662"/>
    </source>
</evidence>
<dbReference type="InterPro" id="IPR037171">
    <property type="entry name" value="NagB/RpiA_transferase-like"/>
</dbReference>
<dbReference type="InterPro" id="IPR006148">
    <property type="entry name" value="Glc/Gal-6P_isomerase"/>
</dbReference>
<dbReference type="CDD" id="cd01400">
    <property type="entry name" value="6PGL"/>
    <property type="match status" value="1"/>
</dbReference>
<organism evidence="9 10">
    <name type="scientific">Corynebacterium endometrii</name>
    <dbReference type="NCBI Taxonomy" id="2488819"/>
    <lineage>
        <taxon>Bacteria</taxon>
        <taxon>Bacillati</taxon>
        <taxon>Actinomycetota</taxon>
        <taxon>Actinomycetes</taxon>
        <taxon>Mycobacteriales</taxon>
        <taxon>Corynebacteriaceae</taxon>
        <taxon>Corynebacterium</taxon>
    </lineage>
</organism>
<proteinExistence type="inferred from homology"/>
<feature type="domain" description="Glucosamine/galactosamine-6-phosphate isomerase" evidence="8">
    <location>
        <begin position="9"/>
        <end position="241"/>
    </location>
</feature>
<evidence type="ECO:0000256" key="6">
    <source>
        <dbReference type="ARBA" id="ARBA00020337"/>
    </source>
</evidence>
<dbReference type="GO" id="GO:0017057">
    <property type="term" value="F:6-phosphogluconolactonase activity"/>
    <property type="evidence" value="ECO:0007669"/>
    <property type="project" value="UniProtKB-UniRule"/>
</dbReference>
<evidence type="ECO:0000259" key="8">
    <source>
        <dbReference type="Pfam" id="PF01182"/>
    </source>
</evidence>
<dbReference type="InterPro" id="IPR039104">
    <property type="entry name" value="6PGL"/>
</dbReference>
<dbReference type="EMBL" id="CP039247">
    <property type="protein sequence ID" value="QCB28485.1"/>
    <property type="molecule type" value="Genomic_DNA"/>
</dbReference>